<evidence type="ECO:0000256" key="3">
    <source>
        <dbReference type="ARBA" id="ARBA00022801"/>
    </source>
</evidence>
<dbReference type="PANTHER" id="PTHR42693">
    <property type="entry name" value="ARYLSULFATASE FAMILY MEMBER"/>
    <property type="match status" value="1"/>
</dbReference>
<proteinExistence type="inferred from homology"/>
<dbReference type="EMBL" id="CP012898">
    <property type="protein sequence ID" value="ALJ04176.1"/>
    <property type="molecule type" value="Genomic_DNA"/>
</dbReference>
<dbReference type="GO" id="GO:0004065">
    <property type="term" value="F:arylsulfatase activity"/>
    <property type="evidence" value="ECO:0007669"/>
    <property type="project" value="TreeGrafter"/>
</dbReference>
<organism evidence="6 7">
    <name type="scientific">Pseudalgibacter alginicilyticus</name>
    <dbReference type="NCBI Taxonomy" id="1736674"/>
    <lineage>
        <taxon>Bacteria</taxon>
        <taxon>Pseudomonadati</taxon>
        <taxon>Bacteroidota</taxon>
        <taxon>Flavobacteriia</taxon>
        <taxon>Flavobacteriales</taxon>
        <taxon>Flavobacteriaceae</taxon>
        <taxon>Pseudalgibacter</taxon>
    </lineage>
</organism>
<dbReference type="InterPro" id="IPR050738">
    <property type="entry name" value="Sulfatase"/>
</dbReference>
<evidence type="ECO:0000313" key="6">
    <source>
        <dbReference type="EMBL" id="ALJ04176.1"/>
    </source>
</evidence>
<protein>
    <recommendedName>
        <fullName evidence="5">Sulfatase N-terminal domain-containing protein</fullName>
    </recommendedName>
</protein>
<dbReference type="InterPro" id="IPR017850">
    <property type="entry name" value="Alkaline_phosphatase_core_sf"/>
</dbReference>
<evidence type="ECO:0000259" key="5">
    <source>
        <dbReference type="Pfam" id="PF00884"/>
    </source>
</evidence>
<dbReference type="PROSITE" id="PS00149">
    <property type="entry name" value="SULFATASE_2"/>
    <property type="match status" value="1"/>
</dbReference>
<dbReference type="STRING" id="1736674.APS56_03000"/>
<dbReference type="PROSITE" id="PS51257">
    <property type="entry name" value="PROKAR_LIPOPROTEIN"/>
    <property type="match status" value="1"/>
</dbReference>
<keyword evidence="7" id="KW-1185">Reference proteome</keyword>
<dbReference type="PATRIC" id="fig|1736674.3.peg.625"/>
<dbReference type="InterPro" id="IPR000917">
    <property type="entry name" value="Sulfatase_N"/>
</dbReference>
<dbReference type="CDD" id="cd16146">
    <property type="entry name" value="ARS_like"/>
    <property type="match status" value="1"/>
</dbReference>
<gene>
    <name evidence="6" type="ORF">APS56_03000</name>
</gene>
<evidence type="ECO:0000256" key="2">
    <source>
        <dbReference type="ARBA" id="ARBA00022723"/>
    </source>
</evidence>
<dbReference type="InterPro" id="IPR024607">
    <property type="entry name" value="Sulfatase_CS"/>
</dbReference>
<reference evidence="6 7" key="1">
    <citation type="submission" date="2015-10" db="EMBL/GenBank/DDBJ databases">
        <authorList>
            <person name="Gilbert D.G."/>
        </authorList>
    </citation>
    <scope>NUCLEOTIDE SEQUENCE [LARGE SCALE GENOMIC DNA]</scope>
    <source>
        <strain evidence="7">HZ-22</strain>
    </source>
</reference>
<dbReference type="Gene3D" id="3.30.1120.10">
    <property type="match status" value="1"/>
</dbReference>
<dbReference type="GO" id="GO:0046872">
    <property type="term" value="F:metal ion binding"/>
    <property type="evidence" value="ECO:0007669"/>
    <property type="project" value="UniProtKB-KW"/>
</dbReference>
<feature type="domain" description="Sulfatase N-terminal" evidence="5">
    <location>
        <begin position="31"/>
        <end position="358"/>
    </location>
</feature>
<name>A0A0P0CE00_9FLAO</name>
<sequence length="590" mass="67491">MKHLFYINLFVLLLVITSCSESEKTEIASKPNVILIVTDDQGFGDLGYYGNPHIKTPVLDSLARKSVRFDDFSVNPVCAPTRSAIMTGKYSMSTGVHDTYRGGAMMASSEITIAEILKDAGYNTGMIGKWHLGDNYPMRPQDQGFDYVLNHLSGGIGQYGDWPNTLKRDSSYFNPILWKNGKQVQTQGYCTDVLTEAAMDYVEDNKENPFFLYLSYNAPHGPLQLPQKYYDMYKDVDIDAGLINQGKPYPNVTEHSRENSKKVYGMVTNIDDNLRLLFKKLEDLDIDENTLVIFMTDNGPQHPRYVAGMRGRKGSVFQGGVRVPSFWYYPKAFKEPRDIKTPAAHYDILPTLVEFTGVEMPENLIIEGESLLPLLTKEKKTLPQRIINRYWARTAPVRYRNVSTRKGNMKLVGVGKDENNADTFELFNLTEDPYEQNDISDNNQALVDELKTEMASWLDIMEKSKHILDSPKPIIGTVFENPVMLNQNDALFLKKENIKEEFIYWDVIVDKTKTYDIIVHFDNEIETTGELKLVLGEITETLLIDANGKRSFRFNNIELNKGALTIMPKTYLKRKDELKYIYPFYIEIRG</sequence>
<dbReference type="PANTHER" id="PTHR42693:SF53">
    <property type="entry name" value="ENDO-4-O-SULFATASE"/>
    <property type="match status" value="1"/>
</dbReference>
<keyword evidence="3" id="KW-0378">Hydrolase</keyword>
<evidence type="ECO:0000313" key="7">
    <source>
        <dbReference type="Proteomes" id="UP000057981"/>
    </source>
</evidence>
<dbReference type="Proteomes" id="UP000057981">
    <property type="component" value="Chromosome"/>
</dbReference>
<keyword evidence="4" id="KW-0106">Calcium</keyword>
<keyword evidence="2" id="KW-0479">Metal-binding</keyword>
<evidence type="ECO:0000256" key="1">
    <source>
        <dbReference type="ARBA" id="ARBA00008779"/>
    </source>
</evidence>
<dbReference type="OrthoDB" id="756520at2"/>
<dbReference type="PROSITE" id="PS00523">
    <property type="entry name" value="SULFATASE_1"/>
    <property type="match status" value="1"/>
</dbReference>
<dbReference type="KEGG" id="ahz:APS56_03000"/>
<dbReference type="SUPFAM" id="SSF53649">
    <property type="entry name" value="Alkaline phosphatase-like"/>
    <property type="match status" value="1"/>
</dbReference>
<dbReference type="RefSeq" id="WP_054724642.1">
    <property type="nucleotide sequence ID" value="NZ_CP012898.1"/>
</dbReference>
<dbReference type="Pfam" id="PF00884">
    <property type="entry name" value="Sulfatase"/>
    <property type="match status" value="1"/>
</dbReference>
<accession>A0A0P0CE00</accession>
<comment type="similarity">
    <text evidence="1">Belongs to the sulfatase family.</text>
</comment>
<evidence type="ECO:0000256" key="4">
    <source>
        <dbReference type="ARBA" id="ARBA00022837"/>
    </source>
</evidence>
<dbReference type="AlphaFoldDB" id="A0A0P0CE00"/>
<dbReference type="Gene3D" id="3.40.720.10">
    <property type="entry name" value="Alkaline Phosphatase, subunit A"/>
    <property type="match status" value="1"/>
</dbReference>